<proteinExistence type="predicted"/>
<reference evidence="2" key="1">
    <citation type="submission" date="2023-06" db="EMBL/GenBank/DDBJ databases">
        <title>Genome-scale phylogeny and comparative genomics of the fungal order Sordariales.</title>
        <authorList>
            <consortium name="Lawrence Berkeley National Laboratory"/>
            <person name="Hensen N."/>
            <person name="Bonometti L."/>
            <person name="Westerberg I."/>
            <person name="Brannstrom I.O."/>
            <person name="Guillou S."/>
            <person name="Cros-Aarteil S."/>
            <person name="Calhoun S."/>
            <person name="Haridas S."/>
            <person name="Kuo A."/>
            <person name="Mondo S."/>
            <person name="Pangilinan J."/>
            <person name="Riley R."/>
            <person name="LaButti K."/>
            <person name="Andreopoulos B."/>
            <person name="Lipzen A."/>
            <person name="Chen C."/>
            <person name="Yanf M."/>
            <person name="Daum C."/>
            <person name="Ng V."/>
            <person name="Clum A."/>
            <person name="Steindorff A."/>
            <person name="Ohm R."/>
            <person name="Martin F."/>
            <person name="Silar P."/>
            <person name="Natvig D."/>
            <person name="Lalanne C."/>
            <person name="Gautier V."/>
            <person name="Ament-velasquez S.L."/>
            <person name="Kruys A."/>
            <person name="Hutchinson M.I."/>
            <person name="Powell A.J."/>
            <person name="Barry K."/>
            <person name="Miller A.N."/>
            <person name="Grigoriev I.V."/>
            <person name="Debuchy R."/>
            <person name="Gladieux P."/>
            <person name="Thoren M.H."/>
            <person name="Johannesson H."/>
        </authorList>
    </citation>
    <scope>NUCLEOTIDE SEQUENCE</scope>
    <source>
        <strain evidence="2">SMH3187-1</strain>
    </source>
</reference>
<dbReference type="AlphaFoldDB" id="A0AA40KAV4"/>
<comment type="caution">
    <text evidence="2">The sequence shown here is derived from an EMBL/GenBank/DDBJ whole genome shotgun (WGS) entry which is preliminary data.</text>
</comment>
<sequence>MPPDQGAKFYHSDCAFHDHVFAPAPERPLSPAIAARNPFEEEDARRRSANSSATLNFRPPFALSLDDDTSPDRQALLGRIVLARLQKRDWSCPTGTSNCDAIGFPNSCCKTNERCVQVQDTGLGPVGCCPAGATCSGGVQSCTDGSTACASDLGGGCCVPGFICQGIGCVHPSSATPSLITRTTTSTAIISNNPAAPPSTVLVTVVITLTPSAAPPPPPKTSTLTQTRTLSTETDDGLGAPYRPTSLTTTPKPPAGTTTGSYCPTGFYPCLASDGAGCCQTGRDCQTTSCPPPPVMTTIVATDGVTVAVPVGDNSASATGQCAGGWFLCGREAGPVAGCCPSGYDCGTASCFVQGAGETGAVGKVLPGAAAGRSVGVRRGVAVVVLGWVVWGVEGGW</sequence>
<dbReference type="Proteomes" id="UP001172155">
    <property type="component" value="Unassembled WGS sequence"/>
</dbReference>
<name>A0AA40KAV4_9PEZI</name>
<dbReference type="PANTHER" id="PTHR39599:SF2">
    <property type="entry name" value="ANCHORED PROTEIN, PUTATIVE (AFU_ORTHOLOGUE AFUA_1G09650)-RELATED"/>
    <property type="match status" value="1"/>
</dbReference>
<protein>
    <submittedName>
        <fullName evidence="2">Uncharacterized protein</fullName>
    </submittedName>
</protein>
<gene>
    <name evidence="2" type="ORF">B0T18DRAFT_318080</name>
</gene>
<keyword evidence="3" id="KW-1185">Reference proteome</keyword>
<dbReference type="PANTHER" id="PTHR39599">
    <property type="entry name" value="GPI-ANCHORED PROTEIN (EUROFUNG)-RELATED-RELATED"/>
    <property type="match status" value="1"/>
</dbReference>
<evidence type="ECO:0000313" key="3">
    <source>
        <dbReference type="Proteomes" id="UP001172155"/>
    </source>
</evidence>
<evidence type="ECO:0000313" key="2">
    <source>
        <dbReference type="EMBL" id="KAK0752295.1"/>
    </source>
</evidence>
<organism evidence="2 3">
    <name type="scientific">Schizothecium vesticola</name>
    <dbReference type="NCBI Taxonomy" id="314040"/>
    <lineage>
        <taxon>Eukaryota</taxon>
        <taxon>Fungi</taxon>
        <taxon>Dikarya</taxon>
        <taxon>Ascomycota</taxon>
        <taxon>Pezizomycotina</taxon>
        <taxon>Sordariomycetes</taxon>
        <taxon>Sordariomycetidae</taxon>
        <taxon>Sordariales</taxon>
        <taxon>Schizotheciaceae</taxon>
        <taxon>Schizothecium</taxon>
    </lineage>
</organism>
<evidence type="ECO:0000256" key="1">
    <source>
        <dbReference type="SAM" id="MobiDB-lite"/>
    </source>
</evidence>
<accession>A0AA40KAV4</accession>
<dbReference type="EMBL" id="JAUKUD010000002">
    <property type="protein sequence ID" value="KAK0752295.1"/>
    <property type="molecule type" value="Genomic_DNA"/>
</dbReference>
<feature type="compositionally biased region" description="Low complexity" evidence="1">
    <location>
        <begin position="221"/>
        <end position="232"/>
    </location>
</feature>
<feature type="region of interest" description="Disordered" evidence="1">
    <location>
        <begin position="210"/>
        <end position="255"/>
    </location>
</feature>